<sequence length="418" mass="46480">MLMYKYFLLFQTLGCGIGCQNCQPTVGCLQCSSLNTQSGWVLTKTSPELYLTSFSQCKQCTSQYECQKCDTTNISKCTQCTYPVNQRALAQSDTTNPCDPASETVCSNCIYGYSIFVQDDQALCYDCNSNVAGSIISNLRCTFKKDNADNVVLDKVTACLDGYVNELTGKCVTNCGTGKFGSVTYGLRGMINSTTCLDCDSSCFECTTVTECLSCKKGNYLSVTNTDRKTGTCRVKAGTFQTTYYVQSKQGIQTATKIDGTNRFPFYSIQHAITMAYSTGARYKSKHCSSEQFGSVFQFDVSSQTTLTSIPYLKLTEQMATQINWINIKQKYLIRAIMTSAIEKYKQINLLYSSKHICFKDLETLQQGLCPDRYCHNIYIQQCSTGRLALINGFMDIQVPEVPLLALHVPVFLSVLVN</sequence>
<feature type="chain" id="PRO_5001728958" evidence="1">
    <location>
        <begin position="19"/>
        <end position="418"/>
    </location>
</feature>
<evidence type="ECO:0000313" key="2">
    <source>
        <dbReference type="EMBL" id="CDW72752.1"/>
    </source>
</evidence>
<accession>A0A077ZS98</accession>
<gene>
    <name evidence="2" type="primary">Contig2584.g2773</name>
    <name evidence="2" type="ORF">STYLEM_1716</name>
</gene>
<organism evidence="2 3">
    <name type="scientific">Stylonychia lemnae</name>
    <name type="common">Ciliate</name>
    <dbReference type="NCBI Taxonomy" id="5949"/>
    <lineage>
        <taxon>Eukaryota</taxon>
        <taxon>Sar</taxon>
        <taxon>Alveolata</taxon>
        <taxon>Ciliophora</taxon>
        <taxon>Intramacronucleata</taxon>
        <taxon>Spirotrichea</taxon>
        <taxon>Stichotrichia</taxon>
        <taxon>Sporadotrichida</taxon>
        <taxon>Oxytrichidae</taxon>
        <taxon>Stylonychinae</taxon>
        <taxon>Stylonychia</taxon>
    </lineage>
</organism>
<dbReference type="EMBL" id="CCKQ01001642">
    <property type="protein sequence ID" value="CDW72752.1"/>
    <property type="molecule type" value="Genomic_DNA"/>
</dbReference>
<evidence type="ECO:0000256" key="1">
    <source>
        <dbReference type="SAM" id="SignalP"/>
    </source>
</evidence>
<keyword evidence="3" id="KW-1185">Reference proteome</keyword>
<dbReference type="OrthoDB" id="10251639at2759"/>
<protein>
    <submittedName>
        <fullName evidence="2">Uncharacterized protein</fullName>
    </submittedName>
</protein>
<proteinExistence type="predicted"/>
<dbReference type="InterPro" id="IPR009030">
    <property type="entry name" value="Growth_fac_rcpt_cys_sf"/>
</dbReference>
<dbReference type="Gene3D" id="2.10.220.10">
    <property type="entry name" value="Hormone Receptor, Insulin-like Growth Factor Receptor 1, Chain A, domain 2"/>
    <property type="match status" value="1"/>
</dbReference>
<dbReference type="Proteomes" id="UP000039865">
    <property type="component" value="Unassembled WGS sequence"/>
</dbReference>
<dbReference type="InParanoid" id="A0A077ZS98"/>
<evidence type="ECO:0000313" key="3">
    <source>
        <dbReference type="Proteomes" id="UP000039865"/>
    </source>
</evidence>
<dbReference type="SUPFAM" id="SSF57184">
    <property type="entry name" value="Growth factor receptor domain"/>
    <property type="match status" value="1"/>
</dbReference>
<keyword evidence="1" id="KW-0732">Signal</keyword>
<dbReference type="AlphaFoldDB" id="A0A077ZS98"/>
<reference evidence="2 3" key="1">
    <citation type="submission" date="2014-06" db="EMBL/GenBank/DDBJ databases">
        <authorList>
            <person name="Swart Estienne"/>
        </authorList>
    </citation>
    <scope>NUCLEOTIDE SEQUENCE [LARGE SCALE GENOMIC DNA]</scope>
    <source>
        <strain evidence="2 3">130c</strain>
    </source>
</reference>
<feature type="signal peptide" evidence="1">
    <location>
        <begin position="1"/>
        <end position="18"/>
    </location>
</feature>
<name>A0A077ZS98_STYLE</name>